<keyword evidence="3" id="KW-1185">Reference proteome</keyword>
<keyword evidence="1" id="KW-0812">Transmembrane</keyword>
<dbReference type="RefSeq" id="WP_190479059.1">
    <property type="nucleotide sequence ID" value="NZ_JACJSG010000062.1"/>
</dbReference>
<feature type="transmembrane region" description="Helical" evidence="1">
    <location>
        <begin position="90"/>
        <end position="113"/>
    </location>
</feature>
<accession>A0ABR8DE08</accession>
<dbReference type="EMBL" id="JACJSG010000062">
    <property type="protein sequence ID" value="MBD2504851.1"/>
    <property type="molecule type" value="Genomic_DNA"/>
</dbReference>
<evidence type="ECO:0000313" key="3">
    <source>
        <dbReference type="Proteomes" id="UP000661112"/>
    </source>
</evidence>
<organism evidence="2 3">
    <name type="scientific">Anabaena azotica FACHB-119</name>
    <dbReference type="NCBI Taxonomy" id="947527"/>
    <lineage>
        <taxon>Bacteria</taxon>
        <taxon>Bacillati</taxon>
        <taxon>Cyanobacteriota</taxon>
        <taxon>Cyanophyceae</taxon>
        <taxon>Nostocales</taxon>
        <taxon>Nostocaceae</taxon>
        <taxon>Anabaena</taxon>
        <taxon>Anabaena azotica</taxon>
    </lineage>
</organism>
<sequence>MNHQQKRTTRQYQAEYDHHKIILRPRPTPRRRTRALLQDMMYPVTLAFAFSICFSAVGALGCWGFEIIAANASPTSSSSYDWRSRKNICLGAMLVGLSGCLGSALVGGILGGVDE</sequence>
<reference evidence="2 3" key="1">
    <citation type="journal article" date="2020" name="ISME J.">
        <title>Comparative genomics reveals insights into cyanobacterial evolution and habitat adaptation.</title>
        <authorList>
            <person name="Chen M.Y."/>
            <person name="Teng W.K."/>
            <person name="Zhao L."/>
            <person name="Hu C.X."/>
            <person name="Zhou Y.K."/>
            <person name="Han B.P."/>
            <person name="Song L.R."/>
            <person name="Shu W.S."/>
        </authorList>
    </citation>
    <scope>NUCLEOTIDE SEQUENCE [LARGE SCALE GENOMIC DNA]</scope>
    <source>
        <strain evidence="2 3">FACHB-119</strain>
    </source>
</reference>
<keyword evidence="1" id="KW-0472">Membrane</keyword>
<protein>
    <submittedName>
        <fullName evidence="2">Uncharacterized protein</fullName>
    </submittedName>
</protein>
<comment type="caution">
    <text evidence="2">The sequence shown here is derived from an EMBL/GenBank/DDBJ whole genome shotgun (WGS) entry which is preliminary data.</text>
</comment>
<dbReference type="Proteomes" id="UP000661112">
    <property type="component" value="Unassembled WGS sequence"/>
</dbReference>
<name>A0ABR8DE08_9NOST</name>
<feature type="transmembrane region" description="Helical" evidence="1">
    <location>
        <begin position="40"/>
        <end position="70"/>
    </location>
</feature>
<evidence type="ECO:0000256" key="1">
    <source>
        <dbReference type="SAM" id="Phobius"/>
    </source>
</evidence>
<keyword evidence="1" id="KW-1133">Transmembrane helix</keyword>
<proteinExistence type="predicted"/>
<gene>
    <name evidence="2" type="ORF">H6G83_30345</name>
</gene>
<evidence type="ECO:0000313" key="2">
    <source>
        <dbReference type="EMBL" id="MBD2504851.1"/>
    </source>
</evidence>